<organism evidence="18 19">
    <name type="scientific">Astyanax mexicanus</name>
    <name type="common">Blind cave fish</name>
    <name type="synonym">Astyanax fasciatus mexicanus</name>
    <dbReference type="NCBI Taxonomy" id="7994"/>
    <lineage>
        <taxon>Eukaryota</taxon>
        <taxon>Metazoa</taxon>
        <taxon>Chordata</taxon>
        <taxon>Craniata</taxon>
        <taxon>Vertebrata</taxon>
        <taxon>Euteleostomi</taxon>
        <taxon>Actinopterygii</taxon>
        <taxon>Neopterygii</taxon>
        <taxon>Teleostei</taxon>
        <taxon>Ostariophysi</taxon>
        <taxon>Characiformes</taxon>
        <taxon>Characoidei</taxon>
        <taxon>Acestrorhamphidae</taxon>
        <taxon>Acestrorhamphinae</taxon>
        <taxon>Astyanax</taxon>
    </lineage>
</organism>
<reference evidence="19" key="1">
    <citation type="submission" date="2013-03" db="EMBL/GenBank/DDBJ databases">
        <authorList>
            <person name="Jeffery W."/>
            <person name="Warren W."/>
            <person name="Wilson R.K."/>
        </authorList>
    </citation>
    <scope>NUCLEOTIDE SEQUENCE</scope>
    <source>
        <strain evidence="19">female</strain>
    </source>
</reference>
<name>A0A3B1IFS6_ASTMX</name>
<evidence type="ECO:0000256" key="12">
    <source>
        <dbReference type="ARBA" id="ARBA00023134"/>
    </source>
</evidence>
<evidence type="ECO:0000256" key="11">
    <source>
        <dbReference type="ARBA" id="ARBA00023128"/>
    </source>
</evidence>
<dbReference type="GO" id="GO:0005739">
    <property type="term" value="C:mitochondrion"/>
    <property type="evidence" value="ECO:0007669"/>
    <property type="project" value="UniProtKB-SubCell"/>
</dbReference>
<keyword evidence="16" id="KW-0812">Transmembrane</keyword>
<evidence type="ECO:0000256" key="6">
    <source>
        <dbReference type="ARBA" id="ARBA00022490"/>
    </source>
</evidence>
<dbReference type="Gene3D" id="3.40.50.300">
    <property type="entry name" value="P-loop containing nucleotide triphosphate hydrolases"/>
    <property type="match status" value="1"/>
</dbReference>
<dbReference type="SUPFAM" id="SSF52540">
    <property type="entry name" value="P-loop containing nucleoside triphosphate hydrolases"/>
    <property type="match status" value="1"/>
</dbReference>
<evidence type="ECO:0000256" key="16">
    <source>
        <dbReference type="SAM" id="Phobius"/>
    </source>
</evidence>
<evidence type="ECO:0000256" key="15">
    <source>
        <dbReference type="ARBA" id="ARBA00077278"/>
    </source>
</evidence>
<keyword evidence="9" id="KW-0256">Endoplasmic reticulum</keyword>
<keyword evidence="6" id="KW-0963">Cytoplasm</keyword>
<proteinExistence type="inferred from homology"/>
<reference evidence="18" key="4">
    <citation type="submission" date="2025-09" db="UniProtKB">
        <authorList>
            <consortium name="Ensembl"/>
        </authorList>
    </citation>
    <scope>IDENTIFICATION</scope>
</reference>
<keyword evidence="19" id="KW-1185">Reference proteome</keyword>
<dbReference type="AlphaFoldDB" id="A0A3B1IFS6"/>
<evidence type="ECO:0000256" key="9">
    <source>
        <dbReference type="ARBA" id="ARBA00022824"/>
    </source>
</evidence>
<dbReference type="Proteomes" id="UP000018467">
    <property type="component" value="Unassembled WGS sequence"/>
</dbReference>
<evidence type="ECO:0000256" key="10">
    <source>
        <dbReference type="ARBA" id="ARBA00023034"/>
    </source>
</evidence>
<evidence type="ECO:0000313" key="18">
    <source>
        <dbReference type="Ensembl" id="ENSAMXP00000028099.1"/>
    </source>
</evidence>
<evidence type="ECO:0000259" key="17">
    <source>
        <dbReference type="PROSITE" id="PS51720"/>
    </source>
</evidence>
<accession>A0A3B1IFS6</accession>
<evidence type="ECO:0000256" key="1">
    <source>
        <dbReference type="ARBA" id="ARBA00004173"/>
    </source>
</evidence>
<dbReference type="InParanoid" id="A0A3B1IFS6"/>
<reference evidence="18" key="3">
    <citation type="submission" date="2025-08" db="UniProtKB">
        <authorList>
            <consortium name="Ensembl"/>
        </authorList>
    </citation>
    <scope>IDENTIFICATION</scope>
</reference>
<feature type="transmembrane region" description="Helical" evidence="16">
    <location>
        <begin position="248"/>
        <end position="268"/>
    </location>
</feature>
<dbReference type="GO" id="GO:0005783">
    <property type="term" value="C:endoplasmic reticulum"/>
    <property type="evidence" value="ECO:0007669"/>
    <property type="project" value="UniProtKB-SubCell"/>
</dbReference>
<dbReference type="Bgee" id="ENSAMXG00000029396">
    <property type="expression patterns" value="Expressed in pharyngeal gill and 1 other cell type or tissue"/>
</dbReference>
<protein>
    <recommendedName>
        <fullName evidence="14">GTPase IMAP family member 8</fullName>
    </recommendedName>
    <alternativeName>
        <fullName evidence="15">Immune-associated nucleotide-binding protein 9</fullName>
    </alternativeName>
</protein>
<evidence type="ECO:0000256" key="14">
    <source>
        <dbReference type="ARBA" id="ARBA00073539"/>
    </source>
</evidence>
<dbReference type="GO" id="GO:0005794">
    <property type="term" value="C:Golgi apparatus"/>
    <property type="evidence" value="ECO:0007669"/>
    <property type="project" value="UniProtKB-SubCell"/>
</dbReference>
<evidence type="ECO:0000256" key="7">
    <source>
        <dbReference type="ARBA" id="ARBA00022737"/>
    </source>
</evidence>
<dbReference type="Ensembl" id="ENSAMXT00000047916.1">
    <property type="protein sequence ID" value="ENSAMXP00000028099.1"/>
    <property type="gene ID" value="ENSAMXG00000029396.1"/>
</dbReference>
<feature type="domain" description="AIG1-type G" evidence="17">
    <location>
        <begin position="35"/>
        <end position="236"/>
    </location>
</feature>
<keyword evidence="8" id="KW-0547">Nucleotide-binding</keyword>
<evidence type="ECO:0000313" key="19">
    <source>
        <dbReference type="Proteomes" id="UP000018467"/>
    </source>
</evidence>
<sequence>MNLLDATFFMINLHMYTAYTLNCLCMCSLTDEHNSSTVKLVLLGKSGTGKSSTGNNILGREAFVEDVTPESVTVKCEQQDAEREGKSITVIDTPGIFSTSQTNEELKSEVEKCLSMGGPGPTIFLLVINLASRFTEEERNTVKWFLENFGEDISVSTIVLLTHADQLKDKTVKDYIRGSLDLRRIINKCGGRFQAISNEDRTGNRSQVTELLEKVDLLVKTNGNHLYRKEFYEELNRKCTFDNKTTPILFATLLLGMLYYSAVLFILLRQYIHIHHVTLKHPLRTKLF</sequence>
<comment type="function">
    <text evidence="13">Exerts an anti-apoptotic effect in the immune system and is involved in responses to infections.</text>
</comment>
<evidence type="ECO:0000256" key="8">
    <source>
        <dbReference type="ARBA" id="ARBA00022741"/>
    </source>
</evidence>
<evidence type="ECO:0000256" key="13">
    <source>
        <dbReference type="ARBA" id="ARBA00056809"/>
    </source>
</evidence>
<evidence type="ECO:0000256" key="5">
    <source>
        <dbReference type="ARBA" id="ARBA00008535"/>
    </source>
</evidence>
<dbReference type="GO" id="GO:0005829">
    <property type="term" value="C:cytosol"/>
    <property type="evidence" value="ECO:0007669"/>
    <property type="project" value="UniProtKB-SubCell"/>
</dbReference>
<evidence type="ECO:0000256" key="2">
    <source>
        <dbReference type="ARBA" id="ARBA00004240"/>
    </source>
</evidence>
<dbReference type="FunFam" id="3.40.50.300:FF:000536">
    <property type="entry name" value="GTPase IMAP family member 8"/>
    <property type="match status" value="1"/>
</dbReference>
<dbReference type="PROSITE" id="PS51720">
    <property type="entry name" value="G_AIG1"/>
    <property type="match status" value="1"/>
</dbReference>
<keyword evidence="16" id="KW-0472">Membrane</keyword>
<keyword evidence="16" id="KW-1133">Transmembrane helix</keyword>
<keyword evidence="11" id="KW-0496">Mitochondrion</keyword>
<keyword evidence="10" id="KW-0333">Golgi apparatus</keyword>
<dbReference type="PANTHER" id="PTHR10903:SF188">
    <property type="entry name" value="GTPASE IMAP FAMILY MEMBER 2-LIKE-RELATED"/>
    <property type="match status" value="1"/>
</dbReference>
<dbReference type="InterPro" id="IPR045058">
    <property type="entry name" value="GIMA/IAN/Toc"/>
</dbReference>
<reference evidence="19" key="2">
    <citation type="journal article" date="2014" name="Nat. Commun.">
        <title>The cavefish genome reveals candidate genes for eye loss.</title>
        <authorList>
            <person name="McGaugh S.E."/>
            <person name="Gross J.B."/>
            <person name="Aken B."/>
            <person name="Blin M."/>
            <person name="Borowsky R."/>
            <person name="Chalopin D."/>
            <person name="Hinaux H."/>
            <person name="Jeffery W.R."/>
            <person name="Keene A."/>
            <person name="Ma L."/>
            <person name="Minx P."/>
            <person name="Murphy D."/>
            <person name="O'Quin K.E."/>
            <person name="Retaux S."/>
            <person name="Rohner N."/>
            <person name="Searle S.M."/>
            <person name="Stahl B.A."/>
            <person name="Tabin C."/>
            <person name="Volff J.N."/>
            <person name="Yoshizawa M."/>
            <person name="Warren W.C."/>
        </authorList>
    </citation>
    <scope>NUCLEOTIDE SEQUENCE [LARGE SCALE GENOMIC DNA]</scope>
    <source>
        <strain evidence="19">female</strain>
    </source>
</reference>
<evidence type="ECO:0000256" key="3">
    <source>
        <dbReference type="ARBA" id="ARBA00004514"/>
    </source>
</evidence>
<dbReference type="PANTHER" id="PTHR10903">
    <property type="entry name" value="GTPASE, IMAP FAMILY MEMBER-RELATED"/>
    <property type="match status" value="1"/>
</dbReference>
<dbReference type="GeneTree" id="ENSGT01140000282522"/>
<keyword evidence="7" id="KW-0677">Repeat</keyword>
<dbReference type="STRING" id="7994.ENSAMXP00000028099"/>
<dbReference type="Pfam" id="PF04548">
    <property type="entry name" value="AIG1"/>
    <property type="match status" value="1"/>
</dbReference>
<keyword evidence="12" id="KW-0342">GTP-binding</keyword>
<dbReference type="InterPro" id="IPR027417">
    <property type="entry name" value="P-loop_NTPase"/>
</dbReference>
<dbReference type="InterPro" id="IPR006703">
    <property type="entry name" value="G_AIG1"/>
</dbReference>
<comment type="similarity">
    <text evidence="5">Belongs to the TRAFAC class TrmE-Era-EngA-EngB-Septin-like GTPase superfamily. AIG1/Toc34/Toc159-like paraseptin GTPase family. IAN subfamily.</text>
</comment>
<comment type="subcellular location">
    <subcellularLocation>
        <location evidence="3">Cytoplasm</location>
        <location evidence="3">Cytosol</location>
    </subcellularLocation>
    <subcellularLocation>
        <location evidence="2">Endoplasmic reticulum</location>
    </subcellularLocation>
    <subcellularLocation>
        <location evidence="4">Golgi apparatus</location>
    </subcellularLocation>
    <subcellularLocation>
        <location evidence="1">Mitochondrion</location>
    </subcellularLocation>
</comment>
<dbReference type="GO" id="GO:0005525">
    <property type="term" value="F:GTP binding"/>
    <property type="evidence" value="ECO:0007669"/>
    <property type="project" value="UniProtKB-KW"/>
</dbReference>
<evidence type="ECO:0000256" key="4">
    <source>
        <dbReference type="ARBA" id="ARBA00004555"/>
    </source>
</evidence>